<dbReference type="PANTHER" id="PTHR15020">
    <property type="entry name" value="FLAVIN REDUCTASE-RELATED"/>
    <property type="match status" value="1"/>
</dbReference>
<dbReference type="PANTHER" id="PTHR15020:SF50">
    <property type="entry name" value="UPF0659 PROTEIN YMR090W"/>
    <property type="match status" value="1"/>
</dbReference>
<sequence>MNVFIVGGAGKVARGLARLLSEDGHAVRSLYRKPEQARDLAALGARAIQGDLTALSIDALASLMAGSDAVVFSAGAGGAGMEVTNAIDGRGLELTVAAARQAFIRRFLLVSAFPDALRGGERNPGFENYARVKKLADAHLVASDLDWVILRPGTLTDGPGTGRVRAAAAIPYGAVPRDDVAATLAAIIERPDVSRTIIELTSGDTPIDEALARIARR</sequence>
<dbReference type="AlphaFoldDB" id="A0A1I4V905"/>
<dbReference type="Gene3D" id="3.40.50.720">
    <property type="entry name" value="NAD(P)-binding Rossmann-like Domain"/>
    <property type="match status" value="1"/>
</dbReference>
<proteinExistence type="predicted"/>
<accession>A0A1I4V905</accession>
<evidence type="ECO:0000313" key="2">
    <source>
        <dbReference type="EMBL" id="SFM97641.1"/>
    </source>
</evidence>
<evidence type="ECO:0000259" key="1">
    <source>
        <dbReference type="Pfam" id="PF13460"/>
    </source>
</evidence>
<dbReference type="EMBL" id="FOTK01000090">
    <property type="protein sequence ID" value="SFM97641.1"/>
    <property type="molecule type" value="Genomic_DNA"/>
</dbReference>
<organism evidence="2 3">
    <name type="scientific">Methylobacterium pseudosasicola</name>
    <dbReference type="NCBI Taxonomy" id="582667"/>
    <lineage>
        <taxon>Bacteria</taxon>
        <taxon>Pseudomonadati</taxon>
        <taxon>Pseudomonadota</taxon>
        <taxon>Alphaproteobacteria</taxon>
        <taxon>Hyphomicrobiales</taxon>
        <taxon>Methylobacteriaceae</taxon>
        <taxon>Methylobacterium</taxon>
    </lineage>
</organism>
<dbReference type="Proteomes" id="UP000199048">
    <property type="component" value="Unassembled WGS sequence"/>
</dbReference>
<evidence type="ECO:0000313" key="3">
    <source>
        <dbReference type="Proteomes" id="UP000199048"/>
    </source>
</evidence>
<dbReference type="RefSeq" id="WP_092047399.1">
    <property type="nucleotide sequence ID" value="NZ_FOTK01000090.1"/>
</dbReference>
<dbReference type="Pfam" id="PF13460">
    <property type="entry name" value="NAD_binding_10"/>
    <property type="match status" value="1"/>
</dbReference>
<protein>
    <submittedName>
        <fullName evidence="2">Nucleoside-diphosphate-sugar epimerase</fullName>
    </submittedName>
</protein>
<dbReference type="InterPro" id="IPR016040">
    <property type="entry name" value="NAD(P)-bd_dom"/>
</dbReference>
<gene>
    <name evidence="2" type="ORF">SAMN05192568_10907</name>
</gene>
<keyword evidence="3" id="KW-1185">Reference proteome</keyword>
<reference evidence="3" key="1">
    <citation type="submission" date="2016-10" db="EMBL/GenBank/DDBJ databases">
        <authorList>
            <person name="Varghese N."/>
            <person name="Submissions S."/>
        </authorList>
    </citation>
    <scope>NUCLEOTIDE SEQUENCE [LARGE SCALE GENOMIC DNA]</scope>
    <source>
        <strain evidence="3">BL36</strain>
    </source>
</reference>
<dbReference type="SUPFAM" id="SSF51735">
    <property type="entry name" value="NAD(P)-binding Rossmann-fold domains"/>
    <property type="match status" value="1"/>
</dbReference>
<feature type="domain" description="NAD(P)-binding" evidence="1">
    <location>
        <begin position="7"/>
        <end position="191"/>
    </location>
</feature>
<dbReference type="STRING" id="582667.SAMN05192568_10907"/>
<dbReference type="InterPro" id="IPR036291">
    <property type="entry name" value="NAD(P)-bd_dom_sf"/>
</dbReference>
<name>A0A1I4V905_9HYPH</name>
<dbReference type="CDD" id="cd05243">
    <property type="entry name" value="SDR_a5"/>
    <property type="match status" value="1"/>
</dbReference>
<dbReference type="OrthoDB" id="7352421at2"/>